<dbReference type="EMBL" id="FP929003">
    <property type="protein sequence ID" value="CBK40426.1"/>
    <property type="molecule type" value="Genomic_DNA"/>
</dbReference>
<gene>
    <name evidence="2" type="ORF">NIDE0654</name>
</gene>
<name>D8PB17_9BACT</name>
<evidence type="ECO:0000313" key="2">
    <source>
        <dbReference type="EMBL" id="CBK40426.1"/>
    </source>
</evidence>
<keyword evidence="3" id="KW-1185">Reference proteome</keyword>
<proteinExistence type="predicted"/>
<dbReference type="Proteomes" id="UP000001660">
    <property type="component" value="Chromosome"/>
</dbReference>
<dbReference type="AlphaFoldDB" id="D8PB17"/>
<dbReference type="HOGENOM" id="CLU_2988100_0_0_0"/>
<feature type="region of interest" description="Disordered" evidence="1">
    <location>
        <begin position="32"/>
        <end position="57"/>
    </location>
</feature>
<reference evidence="2 3" key="1">
    <citation type="journal article" date="2010" name="Proc. Natl. Acad. Sci. U.S.A.">
        <title>A Nitrospira metagenome illuminates the physiology and evolution of globally important nitrite-oxidizing bacteria.</title>
        <authorList>
            <person name="Lucker S."/>
            <person name="Wagner M."/>
            <person name="Maixner F."/>
            <person name="Pelletier E."/>
            <person name="Koch H."/>
            <person name="Vacherie B."/>
            <person name="Rattei T."/>
            <person name="Sinninghe Damste J."/>
            <person name="Spieck E."/>
            <person name="Le Paslier D."/>
            <person name="Daims H."/>
        </authorList>
    </citation>
    <scope>NUCLEOTIDE SEQUENCE [LARGE SCALE GENOMIC DNA]</scope>
</reference>
<organism evidence="2 3">
    <name type="scientific">Nitrospira defluvii</name>
    <dbReference type="NCBI Taxonomy" id="330214"/>
    <lineage>
        <taxon>Bacteria</taxon>
        <taxon>Pseudomonadati</taxon>
        <taxon>Nitrospirota</taxon>
        <taxon>Nitrospiria</taxon>
        <taxon>Nitrospirales</taxon>
        <taxon>Nitrospiraceae</taxon>
        <taxon>Nitrospira</taxon>
    </lineage>
</organism>
<evidence type="ECO:0000313" key="3">
    <source>
        <dbReference type="Proteomes" id="UP000001660"/>
    </source>
</evidence>
<accession>D8PB17</accession>
<sequence length="57" mass="5892">MSALIQLYQVAEKLILSPKATTDTRCGTTLNSPAGCAKRPSSKAAASTGANRTLAVR</sequence>
<dbReference type="KEGG" id="nde:NIDE0654"/>
<evidence type="ECO:0000256" key="1">
    <source>
        <dbReference type="SAM" id="MobiDB-lite"/>
    </source>
</evidence>
<protein>
    <submittedName>
        <fullName evidence="2">Uncharacterized protein</fullName>
    </submittedName>
</protein>